<dbReference type="Gene3D" id="1.10.10.1070">
    <property type="entry name" value="Zinc finger, BED domain-containing"/>
    <property type="match status" value="1"/>
</dbReference>
<dbReference type="PANTHER" id="PTHR46481:SF7">
    <property type="entry name" value="ZINC FINGER BED DOMAIN-CONTAINING PROTEIN RICESLEEPER 2-LIKE"/>
    <property type="match status" value="1"/>
</dbReference>
<dbReference type="SUPFAM" id="SSF53098">
    <property type="entry name" value="Ribonuclease H-like"/>
    <property type="match status" value="1"/>
</dbReference>
<dbReference type="GO" id="GO:0003677">
    <property type="term" value="F:DNA binding"/>
    <property type="evidence" value="ECO:0007669"/>
    <property type="project" value="UniProtKB-KW"/>
</dbReference>
<evidence type="ECO:0000313" key="5">
    <source>
        <dbReference type="Proteomes" id="UP000245207"/>
    </source>
</evidence>
<comment type="caution">
    <text evidence="4">The sequence shown here is derived from an EMBL/GenBank/DDBJ whole genome shotgun (WGS) entry which is preliminary data.</text>
</comment>
<gene>
    <name evidence="4" type="ORF">CTI12_AA174440</name>
</gene>
<evidence type="ECO:0000256" key="2">
    <source>
        <dbReference type="SAM" id="MobiDB-lite"/>
    </source>
</evidence>
<dbReference type="InterPro" id="IPR025525">
    <property type="entry name" value="hAT-like_transposase_RNase-H"/>
</dbReference>
<reference evidence="4 5" key="1">
    <citation type="journal article" date="2018" name="Mol. Plant">
        <title>The genome of Artemisia annua provides insight into the evolution of Asteraceae family and artemisinin biosynthesis.</title>
        <authorList>
            <person name="Shen Q."/>
            <person name="Zhang L."/>
            <person name="Liao Z."/>
            <person name="Wang S."/>
            <person name="Yan T."/>
            <person name="Shi P."/>
            <person name="Liu M."/>
            <person name="Fu X."/>
            <person name="Pan Q."/>
            <person name="Wang Y."/>
            <person name="Lv Z."/>
            <person name="Lu X."/>
            <person name="Zhang F."/>
            <person name="Jiang W."/>
            <person name="Ma Y."/>
            <person name="Chen M."/>
            <person name="Hao X."/>
            <person name="Li L."/>
            <person name="Tang Y."/>
            <person name="Lv G."/>
            <person name="Zhou Y."/>
            <person name="Sun X."/>
            <person name="Brodelius P.E."/>
            <person name="Rose J.K.C."/>
            <person name="Tang K."/>
        </authorList>
    </citation>
    <scope>NUCLEOTIDE SEQUENCE [LARGE SCALE GENOMIC DNA]</scope>
    <source>
        <strain evidence="5">cv. Huhao1</strain>
        <tissue evidence="4">Leaf</tissue>
    </source>
</reference>
<evidence type="ECO:0000313" key="4">
    <source>
        <dbReference type="EMBL" id="PWA82930.1"/>
    </source>
</evidence>
<dbReference type="Pfam" id="PF14372">
    <property type="entry name" value="hAT-like_RNase-H"/>
    <property type="match status" value="1"/>
</dbReference>
<dbReference type="GO" id="GO:0008270">
    <property type="term" value="F:zinc ion binding"/>
    <property type="evidence" value="ECO:0007669"/>
    <property type="project" value="UniProtKB-KW"/>
</dbReference>
<dbReference type="GO" id="GO:0005634">
    <property type="term" value="C:nucleus"/>
    <property type="evidence" value="ECO:0007669"/>
    <property type="project" value="UniProtKB-SubCell"/>
</dbReference>
<evidence type="ECO:0000256" key="1">
    <source>
        <dbReference type="ARBA" id="ARBA00023125"/>
    </source>
</evidence>
<accession>A0A2U1PB23</accession>
<dbReference type="AlphaFoldDB" id="A0A2U1PB23"/>
<dbReference type="SUPFAM" id="SSF140996">
    <property type="entry name" value="Hermes dimerisation domain"/>
    <property type="match status" value="1"/>
</dbReference>
<name>A0A2U1PB23_ARTAN</name>
<keyword evidence="5" id="KW-1185">Reference proteome</keyword>
<protein>
    <submittedName>
        <fullName evidence="4">Zinc finger BED domain-containing protein RICESLEEPER 1</fullName>
    </submittedName>
</protein>
<dbReference type="STRING" id="35608.A0A2U1PB23"/>
<dbReference type="Proteomes" id="UP000245207">
    <property type="component" value="Unassembled WGS sequence"/>
</dbReference>
<keyword evidence="1" id="KW-0238">DNA-binding</keyword>
<proteinExistence type="predicted"/>
<dbReference type="InterPro" id="IPR012337">
    <property type="entry name" value="RNaseH-like_sf"/>
</dbReference>
<dbReference type="OrthoDB" id="1741548at2759"/>
<organism evidence="4 5">
    <name type="scientific">Artemisia annua</name>
    <name type="common">Sweet wormwood</name>
    <dbReference type="NCBI Taxonomy" id="35608"/>
    <lineage>
        <taxon>Eukaryota</taxon>
        <taxon>Viridiplantae</taxon>
        <taxon>Streptophyta</taxon>
        <taxon>Embryophyta</taxon>
        <taxon>Tracheophyta</taxon>
        <taxon>Spermatophyta</taxon>
        <taxon>Magnoliopsida</taxon>
        <taxon>eudicotyledons</taxon>
        <taxon>Gunneridae</taxon>
        <taxon>Pentapetalae</taxon>
        <taxon>asterids</taxon>
        <taxon>campanulids</taxon>
        <taxon>Asterales</taxon>
        <taxon>Asteraceae</taxon>
        <taxon>Asteroideae</taxon>
        <taxon>Anthemideae</taxon>
        <taxon>Artemisiinae</taxon>
        <taxon>Artemisia</taxon>
    </lineage>
</organism>
<evidence type="ECO:0000259" key="3">
    <source>
        <dbReference type="Pfam" id="PF14372"/>
    </source>
</evidence>
<dbReference type="InterPro" id="IPR052035">
    <property type="entry name" value="ZnF_BED_domain_contain"/>
</dbReference>
<feature type="region of interest" description="Disordered" evidence="2">
    <location>
        <begin position="417"/>
        <end position="481"/>
    </location>
</feature>
<feature type="domain" description="hAT-like transposase RNase-H fold" evidence="3">
    <location>
        <begin position="281"/>
        <end position="371"/>
    </location>
</feature>
<dbReference type="EMBL" id="PKPP01001412">
    <property type="protein sequence ID" value="PWA82930.1"/>
    <property type="molecule type" value="Genomic_DNA"/>
</dbReference>
<dbReference type="PANTHER" id="PTHR46481">
    <property type="entry name" value="ZINC FINGER BED DOMAIN-CONTAINING PROTEIN 4"/>
    <property type="match status" value="1"/>
</dbReference>
<sequence length="481" mass="55357">MAARGNRMNTRKPEQKDVLKSLVKMVVIDELPFSIVEQSGFKNFMQALCPPSIQLPSPEMISKGCAKLFEDEKLNDADGEEIGNAVETCLHDWEISNILTISTGIASSNDAAINYLKTRLVNNVLDGKFLHLRCIVDFINDLVKDGLNLYPESIARVREAVAYVRDSPDRVKLIKQCLREYWKKFNKISGGFRDHAREYWLKSKSFVCLDDPTNWTSTYEMIVAAKLFKEAFELYERKDPSYRCDMEDICGVPEYGDWENVMKVENFLKGFHRTSENISELYLTANKFLVEIDDIDLHLDNWGRCAHGEKLFTMALDMKLKFDQCWGNVENSNMLIYVASILDPRHKLGHIENYFMNIFKHDYTDEGEKMWKHKMRMVLTSTYDVFDDYRSKIGGSQQNANIQSRVFMEKYLSEDESQVRRRVGTGESHDMPLRTGSGPGQPMYYGPRYVNDPGYPPGIVLQDAEEMKQPGPDAKLGRAPQ</sequence>